<evidence type="ECO:0000313" key="5">
    <source>
        <dbReference type="Proteomes" id="UP001296943"/>
    </source>
</evidence>
<dbReference type="PANTHER" id="PTHR33563:SF1">
    <property type="entry name" value="3-DEHYDROQUINATE SYNTHASE"/>
    <property type="match status" value="1"/>
</dbReference>
<evidence type="ECO:0000256" key="2">
    <source>
        <dbReference type="ARBA" id="ARBA00023141"/>
    </source>
</evidence>
<keyword evidence="1" id="KW-0028">Amino-acid biosynthesis</keyword>
<evidence type="ECO:0000313" key="4">
    <source>
        <dbReference type="EMBL" id="MBM7570623.1"/>
    </source>
</evidence>
<gene>
    <name evidence="4" type="ORF">JOC48_001101</name>
</gene>
<keyword evidence="5" id="KW-1185">Reference proteome</keyword>
<dbReference type="Pfam" id="PF26558">
    <property type="entry name" value="DHQS_2nd"/>
    <property type="match status" value="1"/>
</dbReference>
<sequence length="181" mass="19905">MTSSISYAEVTSIDTLGIGTRVCVDMIDMLDPMEGVFVGNTGHGYIHVLSENRETETYPTRPFRMNVGAIHQYISIGEDQTKYVSELSPGMALPVSKHDQVRNVAIGRVKIEVRNFLRIVCHANGVEISATLQESDSVHVSKKDGSAVSVLDLKVGDQISCVLDHPGRHLGEKIEEKIQEL</sequence>
<dbReference type="InterPro" id="IPR002812">
    <property type="entry name" value="DHQS"/>
</dbReference>
<dbReference type="InterPro" id="IPR056179">
    <property type="entry name" value="DHQS_C"/>
</dbReference>
<keyword evidence="2" id="KW-0057">Aromatic amino acid biosynthesis</keyword>
<name>A0ABS2MXV3_9BACI</name>
<accession>A0ABS2MXV3</accession>
<evidence type="ECO:0000259" key="3">
    <source>
        <dbReference type="Pfam" id="PF26558"/>
    </source>
</evidence>
<dbReference type="Proteomes" id="UP001296943">
    <property type="component" value="Unassembled WGS sequence"/>
</dbReference>
<proteinExistence type="predicted"/>
<dbReference type="RefSeq" id="WP_204498039.1">
    <property type="nucleotide sequence ID" value="NZ_JAFBDR010000004.1"/>
</dbReference>
<protein>
    <submittedName>
        <fullName evidence="4">3-dehydroquinate synthase class II</fullName>
    </submittedName>
</protein>
<organism evidence="4 5">
    <name type="scientific">Aquibacillus albus</name>
    <dbReference type="NCBI Taxonomy" id="1168171"/>
    <lineage>
        <taxon>Bacteria</taxon>
        <taxon>Bacillati</taxon>
        <taxon>Bacillota</taxon>
        <taxon>Bacilli</taxon>
        <taxon>Bacillales</taxon>
        <taxon>Bacillaceae</taxon>
        <taxon>Aquibacillus</taxon>
    </lineage>
</organism>
<reference evidence="4 5" key="1">
    <citation type="submission" date="2021-01" db="EMBL/GenBank/DDBJ databases">
        <title>Genomic Encyclopedia of Type Strains, Phase IV (KMG-IV): sequencing the most valuable type-strain genomes for metagenomic binning, comparative biology and taxonomic classification.</title>
        <authorList>
            <person name="Goeker M."/>
        </authorList>
    </citation>
    <scope>NUCLEOTIDE SEQUENCE [LARGE SCALE GENOMIC DNA]</scope>
    <source>
        <strain evidence="4 5">DSM 23711</strain>
    </source>
</reference>
<dbReference type="PANTHER" id="PTHR33563">
    <property type="match status" value="1"/>
</dbReference>
<feature type="domain" description="3-dehydroquinate synthase C-terminal" evidence="3">
    <location>
        <begin position="8"/>
        <end position="180"/>
    </location>
</feature>
<comment type="caution">
    <text evidence="4">The sequence shown here is derived from an EMBL/GenBank/DDBJ whole genome shotgun (WGS) entry which is preliminary data.</text>
</comment>
<evidence type="ECO:0000256" key="1">
    <source>
        <dbReference type="ARBA" id="ARBA00022605"/>
    </source>
</evidence>
<dbReference type="EMBL" id="JAFBDR010000004">
    <property type="protein sequence ID" value="MBM7570623.1"/>
    <property type="molecule type" value="Genomic_DNA"/>
</dbReference>